<dbReference type="GO" id="GO:0004803">
    <property type="term" value="F:transposase activity"/>
    <property type="evidence" value="ECO:0007669"/>
    <property type="project" value="InterPro"/>
</dbReference>
<gene>
    <name evidence="2" type="ORF">CAB17_14285</name>
</gene>
<dbReference type="KEGG" id="lsh:CAB17_14285"/>
<feature type="domain" description="Tn3 transposase DDE" evidence="1">
    <location>
        <begin position="1"/>
        <end position="204"/>
    </location>
</feature>
<accession>A0A2H5FNF0</accession>
<dbReference type="InterPro" id="IPR002513">
    <property type="entry name" value="Tn3_Tnp_DDE_dom"/>
</dbReference>
<reference evidence="2 3" key="1">
    <citation type="submission" date="2017-12" db="EMBL/GenBank/DDBJ databases">
        <title>Legionella sainthelensi LA01-117, whole genome sequence of a clinical isolate from New Zealand.</title>
        <authorList>
            <person name="Cree S.L."/>
            <person name="Slow S."/>
            <person name="Kennedy M.A."/>
            <person name="Murdoch D.R."/>
            <person name="Biggs P.J."/>
            <person name="Anderson T."/>
        </authorList>
    </citation>
    <scope>NUCLEOTIDE SEQUENCE [LARGE SCALE GENOMIC DNA]</scope>
    <source>
        <strain evidence="2 3">LA01-117</strain>
    </source>
</reference>
<name>A0A2H5FNF0_9GAMM</name>
<evidence type="ECO:0000313" key="3">
    <source>
        <dbReference type="Proteomes" id="UP000234343"/>
    </source>
</evidence>
<evidence type="ECO:0000259" key="1">
    <source>
        <dbReference type="Pfam" id="PF01526"/>
    </source>
</evidence>
<dbReference type="Pfam" id="PF01526">
    <property type="entry name" value="DDE_Tnp_Tn3"/>
    <property type="match status" value="1"/>
</dbReference>
<organism evidence="2 3">
    <name type="scientific">Legionella sainthelensi</name>
    <dbReference type="NCBI Taxonomy" id="28087"/>
    <lineage>
        <taxon>Bacteria</taxon>
        <taxon>Pseudomonadati</taxon>
        <taxon>Pseudomonadota</taxon>
        <taxon>Gammaproteobacteria</taxon>
        <taxon>Legionellales</taxon>
        <taxon>Legionellaceae</taxon>
        <taxon>Legionella</taxon>
    </lineage>
</organism>
<keyword evidence="3" id="KW-1185">Reference proteome</keyword>
<dbReference type="EMBL" id="CP025491">
    <property type="protein sequence ID" value="AUH73085.1"/>
    <property type="molecule type" value="Genomic_DNA"/>
</dbReference>
<sequence>MTDTAGASEIIFAVFWLLGYQFSPRLADVGGSRFWIIDSKVDYGVLNDISNHKVNEASIRKHWEDILRVAVSLKLGHESASDLMCSLFRKHRLSGLAKALMNLGHIIKTLYLLNYIDSEEYRRHILIQLNKGESRHSLARTVYHGKRGEIHEKYREGQEDQLNALGLTTNAIVLWNRVYMQATVDYLLAQGEAINEEDEKRLSVGALFIYVA</sequence>
<dbReference type="Proteomes" id="UP000234343">
    <property type="component" value="Chromosome"/>
</dbReference>
<dbReference type="GO" id="GO:0006313">
    <property type="term" value="P:DNA transposition"/>
    <property type="evidence" value="ECO:0007669"/>
    <property type="project" value="InterPro"/>
</dbReference>
<protein>
    <recommendedName>
        <fullName evidence="1">Tn3 transposase DDE domain-containing protein</fullName>
    </recommendedName>
</protein>
<proteinExistence type="predicted"/>
<dbReference type="AlphaFoldDB" id="A0A2H5FNF0"/>
<evidence type="ECO:0000313" key="2">
    <source>
        <dbReference type="EMBL" id="AUH73085.1"/>
    </source>
</evidence>